<dbReference type="GO" id="GO:0016020">
    <property type="term" value="C:membrane"/>
    <property type="evidence" value="ECO:0007669"/>
    <property type="project" value="UniProtKB-SubCell"/>
</dbReference>
<dbReference type="SUPFAM" id="SSF49562">
    <property type="entry name" value="C2 domain (Calcium/lipid-binding domain, CaLB)"/>
    <property type="match status" value="1"/>
</dbReference>
<dbReference type="PANTHER" id="PTHR46096">
    <property type="entry name" value="PERFORIN-1"/>
    <property type="match status" value="1"/>
</dbReference>
<dbReference type="SMART" id="SM00457">
    <property type="entry name" value="MACPF"/>
    <property type="match status" value="1"/>
</dbReference>
<dbReference type="GO" id="GO:0001771">
    <property type="term" value="P:immunological synapse formation"/>
    <property type="evidence" value="ECO:0007669"/>
    <property type="project" value="TreeGrafter"/>
</dbReference>
<feature type="domain" description="C2" evidence="9">
    <location>
        <begin position="387"/>
        <end position="511"/>
    </location>
</feature>
<evidence type="ECO:0000256" key="2">
    <source>
        <dbReference type="ARBA" id="ARBA00004613"/>
    </source>
</evidence>
<dbReference type="InterPro" id="IPR000008">
    <property type="entry name" value="C2_dom"/>
</dbReference>
<dbReference type="Pfam" id="PF01823">
    <property type="entry name" value="MACPF"/>
    <property type="match status" value="1"/>
</dbReference>
<reference evidence="11" key="1">
    <citation type="submission" date="2025-08" db="UniProtKB">
        <authorList>
            <consortium name="Ensembl"/>
        </authorList>
    </citation>
    <scope>IDENTIFICATION</scope>
</reference>
<dbReference type="PROSITE" id="PS00279">
    <property type="entry name" value="MACPF_1"/>
    <property type="match status" value="1"/>
</dbReference>
<keyword evidence="7" id="KW-1015">Disulfide bond</keyword>
<name>A0A8C5QBB7_9ANUR</name>
<dbReference type="InterPro" id="IPR020863">
    <property type="entry name" value="MACPF_CS"/>
</dbReference>
<feature type="domain" description="MACPF" evidence="10">
    <location>
        <begin position="30"/>
        <end position="372"/>
    </location>
</feature>
<dbReference type="GO" id="GO:0051607">
    <property type="term" value="P:defense response to virus"/>
    <property type="evidence" value="ECO:0007669"/>
    <property type="project" value="TreeGrafter"/>
</dbReference>
<evidence type="ECO:0000256" key="5">
    <source>
        <dbReference type="ARBA" id="ARBA00022852"/>
    </source>
</evidence>
<dbReference type="AlphaFoldDB" id="A0A8C5QBB7"/>
<keyword evidence="4" id="KW-0964">Secreted</keyword>
<keyword evidence="6" id="KW-0472">Membrane</keyword>
<keyword evidence="8" id="KW-0732">Signal</keyword>
<evidence type="ECO:0000256" key="1">
    <source>
        <dbReference type="ARBA" id="ARBA00004370"/>
    </source>
</evidence>
<feature type="chain" id="PRO_5034210147" description="Perforin-1-like" evidence="8">
    <location>
        <begin position="17"/>
        <end position="537"/>
    </location>
</feature>
<dbReference type="InterPro" id="IPR052784">
    <property type="entry name" value="Perforin-1_pore-forming"/>
</dbReference>
<dbReference type="PANTHER" id="PTHR46096:SF8">
    <property type="entry name" value="PERFORIN-1"/>
    <property type="match status" value="1"/>
</dbReference>
<dbReference type="OrthoDB" id="1366754at2759"/>
<dbReference type="InterPro" id="IPR035892">
    <property type="entry name" value="C2_domain_sf"/>
</dbReference>
<dbReference type="GeneTree" id="ENSGT00530000063725"/>
<dbReference type="Gene3D" id="2.60.40.150">
    <property type="entry name" value="C2 domain"/>
    <property type="match status" value="1"/>
</dbReference>
<evidence type="ECO:0008006" key="13">
    <source>
        <dbReference type="Google" id="ProtNLM"/>
    </source>
</evidence>
<dbReference type="PROSITE" id="PS51412">
    <property type="entry name" value="MACPF_2"/>
    <property type="match status" value="1"/>
</dbReference>
<dbReference type="InterPro" id="IPR020864">
    <property type="entry name" value="MACPF"/>
</dbReference>
<organism evidence="11 12">
    <name type="scientific">Leptobrachium leishanense</name>
    <name type="common">Leishan spiny toad</name>
    <dbReference type="NCBI Taxonomy" id="445787"/>
    <lineage>
        <taxon>Eukaryota</taxon>
        <taxon>Metazoa</taxon>
        <taxon>Chordata</taxon>
        <taxon>Craniata</taxon>
        <taxon>Vertebrata</taxon>
        <taxon>Euteleostomi</taxon>
        <taxon>Amphibia</taxon>
        <taxon>Batrachia</taxon>
        <taxon>Anura</taxon>
        <taxon>Pelobatoidea</taxon>
        <taxon>Megophryidae</taxon>
        <taxon>Leptobrachium</taxon>
    </lineage>
</organism>
<evidence type="ECO:0000256" key="4">
    <source>
        <dbReference type="ARBA" id="ARBA00022525"/>
    </source>
</evidence>
<sequence>MFPILVLLLFLPPSSGTTIQTLSSDCRIGQKAECEKAIFVPGHSLLGQGVNIVTMEKTRSYLINMEEYINPQETCKLCRNPHTNEWNKVPKSMVNWIPINSYKASVISKTDDSVVSLAKEESSSVQNDWSGGLSIKYKALSYDTVVAGSNSKVTQFAESKSRTNKYKFIRQQVESSLYSFQVAGKYSLNSHFFDEVKNLPKTYNRSTEQRYMSFIQEFGTHYISKAEVGGRGMEVIAVKVCEVEMKGMDMEEVKSCLSFESKASVEGNTSGSIQAKLKECEQSAKKYNYGASYHKSFNERFSKVIGGVATFDLFKEGNVEQMNSWLATLKTQPDAVKYSLEPIHKLSHLPSPMKSGLGRAVADYINKNVLKKDCSCRGNSRRERGDCSCTCNVTTTETKDCCPKQAGAARVQVTVQRAINLYGDTWSQTDAYVKFIFGDTARQTWIVHDNDNPIWNAVLDLGTQDLTEGKRYQIEVWDEDDYYLTKRYQLLGKCEKQLASGDSQEECYLDHGMVKYRIRATCSSHLAGKYCETYQHN</sequence>
<proteinExistence type="inferred from homology"/>
<dbReference type="GO" id="GO:0005576">
    <property type="term" value="C:extracellular region"/>
    <property type="evidence" value="ECO:0007669"/>
    <property type="project" value="UniProtKB-SubCell"/>
</dbReference>
<evidence type="ECO:0000256" key="6">
    <source>
        <dbReference type="ARBA" id="ARBA00023136"/>
    </source>
</evidence>
<evidence type="ECO:0000259" key="9">
    <source>
        <dbReference type="PROSITE" id="PS50004"/>
    </source>
</evidence>
<evidence type="ECO:0000313" key="11">
    <source>
        <dbReference type="Ensembl" id="ENSLLEP00000034653.1"/>
    </source>
</evidence>
<comment type="similarity">
    <text evidence="3">Belongs to the complement C6/C7/C8/C9 family.</text>
</comment>
<feature type="signal peptide" evidence="8">
    <location>
        <begin position="1"/>
        <end position="16"/>
    </location>
</feature>
<evidence type="ECO:0000259" key="10">
    <source>
        <dbReference type="PROSITE" id="PS51412"/>
    </source>
</evidence>
<dbReference type="GO" id="GO:0031640">
    <property type="term" value="P:killing of cells of another organism"/>
    <property type="evidence" value="ECO:0007669"/>
    <property type="project" value="UniProtKB-KW"/>
</dbReference>
<comment type="subcellular location">
    <subcellularLocation>
        <location evidence="1">Membrane</location>
    </subcellularLocation>
    <subcellularLocation>
        <location evidence="2">Secreted</location>
    </subcellularLocation>
</comment>
<evidence type="ECO:0000256" key="8">
    <source>
        <dbReference type="SAM" id="SignalP"/>
    </source>
</evidence>
<evidence type="ECO:0000313" key="12">
    <source>
        <dbReference type="Proteomes" id="UP000694569"/>
    </source>
</evidence>
<keyword evidence="12" id="KW-1185">Reference proteome</keyword>
<evidence type="ECO:0000256" key="7">
    <source>
        <dbReference type="ARBA" id="ARBA00023157"/>
    </source>
</evidence>
<dbReference type="Proteomes" id="UP000694569">
    <property type="component" value="Unplaced"/>
</dbReference>
<protein>
    <recommendedName>
        <fullName evidence="13">Perforin-1-like</fullName>
    </recommendedName>
</protein>
<reference evidence="11" key="2">
    <citation type="submission" date="2025-09" db="UniProtKB">
        <authorList>
            <consortium name="Ensembl"/>
        </authorList>
    </citation>
    <scope>IDENTIFICATION</scope>
</reference>
<dbReference type="PROSITE" id="PS50004">
    <property type="entry name" value="C2"/>
    <property type="match status" value="1"/>
</dbReference>
<accession>A0A8C5QBB7</accession>
<dbReference type="Ensembl" id="ENSLLET00000035971.1">
    <property type="protein sequence ID" value="ENSLLEP00000034653.1"/>
    <property type="gene ID" value="ENSLLEG00000021913.1"/>
</dbReference>
<dbReference type="GO" id="GO:0001913">
    <property type="term" value="P:T cell mediated cytotoxicity"/>
    <property type="evidence" value="ECO:0007669"/>
    <property type="project" value="TreeGrafter"/>
</dbReference>
<keyword evidence="5" id="KW-0204">Cytolysis</keyword>
<dbReference type="SMART" id="SM00239">
    <property type="entry name" value="C2"/>
    <property type="match status" value="1"/>
</dbReference>
<evidence type="ECO:0000256" key="3">
    <source>
        <dbReference type="ARBA" id="ARBA00009214"/>
    </source>
</evidence>
<dbReference type="Pfam" id="PF00168">
    <property type="entry name" value="C2"/>
    <property type="match status" value="1"/>
</dbReference>
<dbReference type="GO" id="GO:0022829">
    <property type="term" value="F:wide pore channel activity"/>
    <property type="evidence" value="ECO:0007669"/>
    <property type="project" value="TreeGrafter"/>
</dbReference>